<dbReference type="KEGG" id="slr:L21SP2_2686"/>
<dbReference type="SMART" id="SM00062">
    <property type="entry name" value="PBPb"/>
    <property type="match status" value="1"/>
</dbReference>
<dbReference type="RefSeq" id="WP_024268936.1">
    <property type="nucleotide sequence ID" value="NC_023035.1"/>
</dbReference>
<keyword evidence="3" id="KW-0597">Phosphoprotein</keyword>
<dbReference type="SUPFAM" id="SSF53850">
    <property type="entry name" value="Periplasmic binding protein-like II"/>
    <property type="match status" value="1"/>
</dbReference>
<dbReference type="SUPFAM" id="SSF55874">
    <property type="entry name" value="ATPase domain of HSP90 chaperone/DNA topoisomerase II/histidine kinase"/>
    <property type="match status" value="1"/>
</dbReference>
<dbReference type="PATRIC" id="fig|1307761.3.peg.2676"/>
<keyword evidence="8" id="KW-1185">Reference proteome</keyword>
<dbReference type="SUPFAM" id="SSF47384">
    <property type="entry name" value="Homodimeric domain of signal transducing histidine kinase"/>
    <property type="match status" value="1"/>
</dbReference>
<dbReference type="eggNOG" id="COG0834">
    <property type="taxonomic scope" value="Bacteria"/>
</dbReference>
<feature type="domain" description="Histidine kinase" evidence="6">
    <location>
        <begin position="354"/>
        <end position="598"/>
    </location>
</feature>
<dbReference type="Gene3D" id="3.30.565.10">
    <property type="entry name" value="Histidine kinase-like ATPase, C-terminal domain"/>
    <property type="match status" value="1"/>
</dbReference>
<dbReference type="Gene3D" id="1.10.287.130">
    <property type="match status" value="1"/>
</dbReference>
<sequence>MMNRAAVTDMKVRLGGCRFISGGMGPLGLLPVLLGIYFFISPVEPLRSQTLQAAFIPDLYPLSYLDQDGTRTGFYIDLLQALAEELDYEIQYRDGSWGESFQRTVDGDLDLLISVTYTPERDEFLDYVPLRVLTGWTQVILPQNSDVENVIDLQGLSVGVMRGDNNGEAFVDFVGSFEISQPRLIIYDSFSEILTALSAGDLDAGVVQSFTPVENYPRLKRSAIMFNPFHTSYATASGNIPQVIEDMETIIGRWKEQESSPYYRIFNRYFGGAERVVIPPWLTAIMIILILTAVFSWLIVRYLTLALRRSNQSLEELNATLEEKVEQRSRLLEDSRKELLEKEKMAALGNMVAGIAHEVNTPVGVAVTASSYLQEMVGKIHRDYQNDALSQRAFRDFISQAESSSVMIQSNLLRAGELIQSFKEISVDHSVDEPRTINLREYCDSVLLSLSPRLKDCPVEYRLQAEDAELHIRPGSIAQILTNLFENALIHGFPETEMPSSPLISITTGIEQTNGIPHSTPPLRTLKIVVEDNGKGIDPHILPRIYEPFISSKRFEGSSGLGLSIVHNLVVQQLNGTIRAEPRPGRGTCFTIHIPLPD</sequence>
<feature type="transmembrane region" description="Helical" evidence="5">
    <location>
        <begin position="20"/>
        <end position="40"/>
    </location>
</feature>
<evidence type="ECO:0000256" key="4">
    <source>
        <dbReference type="SAM" id="Coils"/>
    </source>
</evidence>
<keyword evidence="5" id="KW-0812">Transmembrane</keyword>
<dbReference type="PANTHER" id="PTHR43065">
    <property type="entry name" value="SENSOR HISTIDINE KINASE"/>
    <property type="match status" value="1"/>
</dbReference>
<comment type="catalytic activity">
    <reaction evidence="1">
        <text>ATP + protein L-histidine = ADP + protein N-phospho-L-histidine.</text>
        <dbReference type="EC" id="2.7.13.3"/>
    </reaction>
</comment>
<dbReference type="EMBL" id="CP006939">
    <property type="protein sequence ID" value="AHC16038.1"/>
    <property type="molecule type" value="Genomic_DNA"/>
</dbReference>
<dbReference type="CDD" id="cd00075">
    <property type="entry name" value="HATPase"/>
    <property type="match status" value="1"/>
</dbReference>
<feature type="coiled-coil region" evidence="4">
    <location>
        <begin position="304"/>
        <end position="342"/>
    </location>
</feature>
<dbReference type="InterPro" id="IPR005467">
    <property type="entry name" value="His_kinase_dom"/>
</dbReference>
<dbReference type="AlphaFoldDB" id="V5WJX8"/>
<keyword evidence="5" id="KW-1133">Transmembrane helix</keyword>
<keyword evidence="4" id="KW-0175">Coiled coil</keyword>
<dbReference type="CDD" id="cd00082">
    <property type="entry name" value="HisKA"/>
    <property type="match status" value="1"/>
</dbReference>
<gene>
    <name evidence="7" type="ORF">L21SP2_2686</name>
</gene>
<evidence type="ECO:0000256" key="2">
    <source>
        <dbReference type="ARBA" id="ARBA00012438"/>
    </source>
</evidence>
<dbReference type="OrthoDB" id="1931120at2"/>
<protein>
    <recommendedName>
        <fullName evidence="2">histidine kinase</fullName>
        <ecNumber evidence="2">2.7.13.3</ecNumber>
    </recommendedName>
</protein>
<organism evidence="7 8">
    <name type="scientific">Salinispira pacifica</name>
    <dbReference type="NCBI Taxonomy" id="1307761"/>
    <lineage>
        <taxon>Bacteria</taxon>
        <taxon>Pseudomonadati</taxon>
        <taxon>Spirochaetota</taxon>
        <taxon>Spirochaetia</taxon>
        <taxon>Spirochaetales</taxon>
        <taxon>Spirochaetaceae</taxon>
        <taxon>Salinispira</taxon>
    </lineage>
</organism>
<dbReference type="GO" id="GO:0000155">
    <property type="term" value="F:phosphorelay sensor kinase activity"/>
    <property type="evidence" value="ECO:0007669"/>
    <property type="project" value="InterPro"/>
</dbReference>
<evidence type="ECO:0000313" key="7">
    <source>
        <dbReference type="EMBL" id="AHC16038.1"/>
    </source>
</evidence>
<dbReference type="PANTHER" id="PTHR43065:SF47">
    <property type="match status" value="1"/>
</dbReference>
<dbReference type="InterPro" id="IPR003594">
    <property type="entry name" value="HATPase_dom"/>
</dbReference>
<evidence type="ECO:0000313" key="8">
    <source>
        <dbReference type="Proteomes" id="UP000018680"/>
    </source>
</evidence>
<feature type="transmembrane region" description="Helical" evidence="5">
    <location>
        <begin position="281"/>
        <end position="300"/>
    </location>
</feature>
<dbReference type="EC" id="2.7.13.3" evidence="2"/>
<dbReference type="PRINTS" id="PR00344">
    <property type="entry name" value="BCTRLSENSOR"/>
</dbReference>
<dbReference type="Pfam" id="PF02518">
    <property type="entry name" value="HATPase_c"/>
    <property type="match status" value="1"/>
</dbReference>
<dbReference type="Proteomes" id="UP000018680">
    <property type="component" value="Chromosome"/>
</dbReference>
<proteinExistence type="predicted"/>
<dbReference type="PROSITE" id="PS50109">
    <property type="entry name" value="HIS_KIN"/>
    <property type="match status" value="1"/>
</dbReference>
<reference evidence="7 8" key="1">
    <citation type="journal article" date="2015" name="Stand. Genomic Sci.">
        <title>Complete genome sequence and description of Salinispira pacifica gen. nov., sp. nov., a novel spirochaete isolated form a hypersaline microbial mat.</title>
        <authorList>
            <person name="Ben Hania W."/>
            <person name="Joseph M."/>
            <person name="Schumann P."/>
            <person name="Bunk B."/>
            <person name="Fiebig A."/>
            <person name="Sproer C."/>
            <person name="Klenk H.P."/>
            <person name="Fardeau M.L."/>
            <person name="Spring S."/>
        </authorList>
    </citation>
    <scope>NUCLEOTIDE SEQUENCE [LARGE SCALE GENOMIC DNA]</scope>
    <source>
        <strain evidence="7 8">L21-RPul-D2</strain>
    </source>
</reference>
<dbReference type="eggNOG" id="COG4191">
    <property type="taxonomic scope" value="Bacteria"/>
</dbReference>
<dbReference type="InterPro" id="IPR036097">
    <property type="entry name" value="HisK_dim/P_sf"/>
</dbReference>
<dbReference type="Gene3D" id="3.40.190.10">
    <property type="entry name" value="Periplasmic binding protein-like II"/>
    <property type="match status" value="2"/>
</dbReference>
<evidence type="ECO:0000256" key="5">
    <source>
        <dbReference type="SAM" id="Phobius"/>
    </source>
</evidence>
<keyword evidence="7" id="KW-0808">Transferase</keyword>
<keyword evidence="5" id="KW-0472">Membrane</keyword>
<accession>V5WJX8</accession>
<dbReference type="InterPro" id="IPR004358">
    <property type="entry name" value="Sig_transdc_His_kin-like_C"/>
</dbReference>
<dbReference type="InterPro" id="IPR003661">
    <property type="entry name" value="HisK_dim/P_dom"/>
</dbReference>
<dbReference type="InterPro" id="IPR001638">
    <property type="entry name" value="Solute-binding_3/MltF_N"/>
</dbReference>
<evidence type="ECO:0000256" key="3">
    <source>
        <dbReference type="ARBA" id="ARBA00022553"/>
    </source>
</evidence>
<dbReference type="Pfam" id="PF00497">
    <property type="entry name" value="SBP_bac_3"/>
    <property type="match status" value="1"/>
</dbReference>
<dbReference type="SMART" id="SM00387">
    <property type="entry name" value="HATPase_c"/>
    <property type="match status" value="1"/>
</dbReference>
<dbReference type="STRING" id="1307761.L21SP2_2686"/>
<dbReference type="InterPro" id="IPR036890">
    <property type="entry name" value="HATPase_C_sf"/>
</dbReference>
<dbReference type="HOGENOM" id="CLU_462223_0_0_12"/>
<evidence type="ECO:0000259" key="6">
    <source>
        <dbReference type="PROSITE" id="PS50109"/>
    </source>
</evidence>
<name>V5WJX8_9SPIO</name>
<evidence type="ECO:0000256" key="1">
    <source>
        <dbReference type="ARBA" id="ARBA00000085"/>
    </source>
</evidence>
<keyword evidence="7" id="KW-0418">Kinase</keyword>